<gene>
    <name evidence="7" type="ORF">SAMN05443144_102190</name>
</gene>
<keyword evidence="8" id="KW-1185">Reference proteome</keyword>
<keyword evidence="3" id="KW-0732">Signal</keyword>
<keyword evidence="5" id="KW-0998">Cell outer membrane</keyword>
<protein>
    <submittedName>
        <fullName evidence="7">SusD family protein</fullName>
    </submittedName>
</protein>
<dbReference type="InterPro" id="IPR012944">
    <property type="entry name" value="SusD_RagB_dom"/>
</dbReference>
<keyword evidence="4" id="KW-0472">Membrane</keyword>
<evidence type="ECO:0000313" key="7">
    <source>
        <dbReference type="EMBL" id="SHE63584.1"/>
    </source>
</evidence>
<evidence type="ECO:0000313" key="8">
    <source>
        <dbReference type="Proteomes" id="UP000184041"/>
    </source>
</evidence>
<evidence type="ECO:0000259" key="6">
    <source>
        <dbReference type="Pfam" id="PF07980"/>
    </source>
</evidence>
<evidence type="ECO:0000256" key="5">
    <source>
        <dbReference type="ARBA" id="ARBA00023237"/>
    </source>
</evidence>
<comment type="subcellular location">
    <subcellularLocation>
        <location evidence="1">Cell outer membrane</location>
    </subcellularLocation>
</comment>
<feature type="domain" description="RagB/SusD" evidence="6">
    <location>
        <begin position="298"/>
        <end position="371"/>
    </location>
</feature>
<dbReference type="EMBL" id="FQUS01000002">
    <property type="protein sequence ID" value="SHE63584.1"/>
    <property type="molecule type" value="Genomic_DNA"/>
</dbReference>
<dbReference type="STRING" id="1194090.SAMN05443144_102190"/>
<dbReference type="AlphaFoldDB" id="A0A1M4V3M3"/>
<evidence type="ECO:0000256" key="1">
    <source>
        <dbReference type="ARBA" id="ARBA00004442"/>
    </source>
</evidence>
<evidence type="ECO:0000256" key="3">
    <source>
        <dbReference type="ARBA" id="ARBA00022729"/>
    </source>
</evidence>
<dbReference type="Pfam" id="PF07980">
    <property type="entry name" value="SusD_RagB"/>
    <property type="match status" value="1"/>
</dbReference>
<comment type="similarity">
    <text evidence="2">Belongs to the SusD family.</text>
</comment>
<organism evidence="7 8">
    <name type="scientific">Fodinibius roseus</name>
    <dbReference type="NCBI Taxonomy" id="1194090"/>
    <lineage>
        <taxon>Bacteria</taxon>
        <taxon>Pseudomonadati</taxon>
        <taxon>Balneolota</taxon>
        <taxon>Balneolia</taxon>
        <taxon>Balneolales</taxon>
        <taxon>Balneolaceae</taxon>
        <taxon>Fodinibius</taxon>
    </lineage>
</organism>
<evidence type="ECO:0000256" key="2">
    <source>
        <dbReference type="ARBA" id="ARBA00006275"/>
    </source>
</evidence>
<accession>A0A1M4V3M3</accession>
<name>A0A1M4V3M3_9BACT</name>
<dbReference type="SUPFAM" id="SSF48452">
    <property type="entry name" value="TPR-like"/>
    <property type="match status" value="1"/>
</dbReference>
<evidence type="ECO:0000256" key="4">
    <source>
        <dbReference type="ARBA" id="ARBA00023136"/>
    </source>
</evidence>
<proteinExistence type="inferred from homology"/>
<sequence length="399" mass="44481">MKKQISVVTVIACISVIIHGCDVQNPGPIEESALNSPEAVPGIVVGMSADLSVAYRQTTIWGSVWSDDMTHSGTYAAPTVFSTGEINSEDVDTWWDYAHRARWVAESGLERINDILGDEFNSSENVAKAYLYAGYSNRILGENACYAVIDGGERQDFTVHFDRAADHFTEAAGIAENIGNENLLMAAYAGRASMEAARGNWTAAAEDAGRVPVDYRFEAVYSLNTGRENNDWPPNTIERGEYTVWDTPWEGVDDPRLPQEVIRTADGDTATAANGRSPWITQLKHETDADNIALSKGTEMLLIRAEMQLRENQDVNEAMELINQGRSYHGLDPLSAGSMEEAWQHLQEERGKDMWLEGRRFWDLRRWYGESGPSHHNYLEAQDRCVPIGQGELNMNENL</sequence>
<reference evidence="7 8" key="1">
    <citation type="submission" date="2016-11" db="EMBL/GenBank/DDBJ databases">
        <authorList>
            <person name="Jaros S."/>
            <person name="Januszkiewicz K."/>
            <person name="Wedrychowicz H."/>
        </authorList>
    </citation>
    <scope>NUCLEOTIDE SEQUENCE [LARGE SCALE GENOMIC DNA]</scope>
    <source>
        <strain evidence="7 8">DSM 21986</strain>
    </source>
</reference>
<dbReference type="Gene3D" id="1.25.40.390">
    <property type="match status" value="1"/>
</dbReference>
<dbReference type="Proteomes" id="UP000184041">
    <property type="component" value="Unassembled WGS sequence"/>
</dbReference>
<dbReference type="RefSeq" id="WP_170864263.1">
    <property type="nucleotide sequence ID" value="NZ_FQUS01000002.1"/>
</dbReference>
<dbReference type="InterPro" id="IPR011990">
    <property type="entry name" value="TPR-like_helical_dom_sf"/>
</dbReference>
<dbReference type="GO" id="GO:0009279">
    <property type="term" value="C:cell outer membrane"/>
    <property type="evidence" value="ECO:0007669"/>
    <property type="project" value="UniProtKB-SubCell"/>
</dbReference>